<feature type="domain" description="DUF1232" evidence="6">
    <location>
        <begin position="32"/>
        <end position="68"/>
    </location>
</feature>
<gene>
    <name evidence="7" type="ordered locus">Deipr_0081</name>
</gene>
<accession>F0RNF5</accession>
<keyword evidence="3 5" id="KW-1133">Transmembrane helix</keyword>
<dbReference type="STRING" id="693977.Deipr_0081"/>
<dbReference type="GO" id="GO:0012505">
    <property type="term" value="C:endomembrane system"/>
    <property type="evidence" value="ECO:0007669"/>
    <property type="project" value="UniProtKB-SubCell"/>
</dbReference>
<dbReference type="InterPro" id="IPR010652">
    <property type="entry name" value="DUF1232"/>
</dbReference>
<evidence type="ECO:0000313" key="7">
    <source>
        <dbReference type="EMBL" id="ADY25257.1"/>
    </source>
</evidence>
<feature type="transmembrane region" description="Helical" evidence="5">
    <location>
        <begin position="53"/>
        <end position="77"/>
    </location>
</feature>
<dbReference type="HOGENOM" id="CLU_139031_0_1_0"/>
<dbReference type="EMBL" id="CP002536">
    <property type="protein sequence ID" value="ADY25257.1"/>
    <property type="molecule type" value="Genomic_DNA"/>
</dbReference>
<dbReference type="Proteomes" id="UP000007718">
    <property type="component" value="Chromosome"/>
</dbReference>
<evidence type="ECO:0000256" key="4">
    <source>
        <dbReference type="ARBA" id="ARBA00023136"/>
    </source>
</evidence>
<keyword evidence="8" id="KW-1185">Reference proteome</keyword>
<reference evidence="7 8" key="2">
    <citation type="journal article" date="2012" name="Stand. Genomic Sci.">
        <title>Complete genome sequence of the orange-red pigmented, radioresistant Deinococcus proteolyticus type strain (MRP(T)).</title>
        <authorList>
            <person name="Copeland A."/>
            <person name="Zeytun A."/>
            <person name="Yassawong M."/>
            <person name="Nolan M."/>
            <person name="Lucas S."/>
            <person name="Hammon N."/>
            <person name="Deshpande S."/>
            <person name="Cheng J.F."/>
            <person name="Han C."/>
            <person name="Tapia R."/>
            <person name="Goodwin L.A."/>
            <person name="Pitluck S."/>
            <person name="Mavromatis K."/>
            <person name="Liolios K."/>
            <person name="Pagani I."/>
            <person name="Ivanova N."/>
            <person name="Mikhailova N."/>
            <person name="Pati A."/>
            <person name="Chen A."/>
            <person name="Palaniappan K."/>
            <person name="Land M."/>
            <person name="Hauser L."/>
            <person name="Jeffries C.D."/>
            <person name="Brambilla E.M."/>
            <person name="Rohde M."/>
            <person name="Sikorski J."/>
            <person name="Pukall R."/>
            <person name="Goker M."/>
            <person name="Detter J.C."/>
            <person name="Woyke T."/>
            <person name="Bristow J."/>
            <person name="Eisen J.A."/>
            <person name="Markowitz V."/>
            <person name="Hugenholtz P."/>
            <person name="Kyrpides N.C."/>
            <person name="Klenk H.P."/>
            <person name="Lapidus A."/>
        </authorList>
    </citation>
    <scope>NUCLEOTIDE SEQUENCE [LARGE SCALE GENOMIC DNA]</scope>
    <source>
        <strain evidence="8">ATCC 35074 / DSM 20540 / JCM 6276 / NBRC 101906 / NCIMB 13154 / VKM Ac-1939 / CCM 2703 / MRP</strain>
    </source>
</reference>
<keyword evidence="4 5" id="KW-0472">Membrane</keyword>
<evidence type="ECO:0000259" key="6">
    <source>
        <dbReference type="Pfam" id="PF06803"/>
    </source>
</evidence>
<dbReference type="KEGG" id="dpt:Deipr_0081"/>
<comment type="subcellular location">
    <subcellularLocation>
        <location evidence="1">Endomembrane system</location>
        <topology evidence="1">Multi-pass membrane protein</topology>
    </subcellularLocation>
</comment>
<evidence type="ECO:0000256" key="1">
    <source>
        <dbReference type="ARBA" id="ARBA00004127"/>
    </source>
</evidence>
<dbReference type="eggNOG" id="COG3339">
    <property type="taxonomic scope" value="Bacteria"/>
</dbReference>
<keyword evidence="2 5" id="KW-0812">Transmembrane</keyword>
<evidence type="ECO:0000256" key="2">
    <source>
        <dbReference type="ARBA" id="ARBA00022692"/>
    </source>
</evidence>
<dbReference type="RefSeq" id="WP_013613866.1">
    <property type="nucleotide sequence ID" value="NC_015161.1"/>
</dbReference>
<sequence>MLQQLTAWAKRLGRELLALYLAYRDPRTPWPARVWTALVLAYALSPLDLIPDFIPVLGLLDDALLLPLGILLAVRLIPPEVMAAARQEALTREGERLPASLPGAAVIAALWLGLLWWAVQAFWPQ</sequence>
<evidence type="ECO:0000256" key="5">
    <source>
        <dbReference type="SAM" id="Phobius"/>
    </source>
</evidence>
<evidence type="ECO:0000256" key="3">
    <source>
        <dbReference type="ARBA" id="ARBA00022989"/>
    </source>
</evidence>
<evidence type="ECO:0000313" key="8">
    <source>
        <dbReference type="Proteomes" id="UP000007718"/>
    </source>
</evidence>
<organism evidence="7 8">
    <name type="scientific">Deinococcus proteolyticus (strain ATCC 35074 / DSM 20540 / JCM 6276 / NBRC 101906 / NCIMB 13154 / VKM Ac-1939 / CCM 2703 / MRP)</name>
    <dbReference type="NCBI Taxonomy" id="693977"/>
    <lineage>
        <taxon>Bacteria</taxon>
        <taxon>Thermotogati</taxon>
        <taxon>Deinococcota</taxon>
        <taxon>Deinococci</taxon>
        <taxon>Deinococcales</taxon>
        <taxon>Deinococcaceae</taxon>
        <taxon>Deinococcus</taxon>
    </lineage>
</organism>
<proteinExistence type="predicted"/>
<feature type="transmembrane region" description="Helical" evidence="5">
    <location>
        <begin position="97"/>
        <end position="119"/>
    </location>
</feature>
<reference evidence="8" key="1">
    <citation type="submission" date="2011-02" db="EMBL/GenBank/DDBJ databases">
        <title>The complete sequence of chromosome of Deinococcus proteolyticus DSM 20540.</title>
        <authorList>
            <consortium name="US DOE Joint Genome Institute (JGI-PGF)"/>
            <person name="Lucas S."/>
            <person name="Copeland A."/>
            <person name="Lapidus A."/>
            <person name="Bruce D."/>
            <person name="Goodwin L."/>
            <person name="Pitluck S."/>
            <person name="Kyrpides N."/>
            <person name="Mavromatis K."/>
            <person name="Pagani I."/>
            <person name="Ivanova N."/>
            <person name="Ovchinnikova G."/>
            <person name="Zeytun A."/>
            <person name="Detter J.C."/>
            <person name="Han C."/>
            <person name="Land M."/>
            <person name="Hauser L."/>
            <person name="Markowitz V."/>
            <person name="Cheng J.-F."/>
            <person name="Hugenholtz P."/>
            <person name="Woyke T."/>
            <person name="Wu D."/>
            <person name="Pukall R."/>
            <person name="Steenblock K."/>
            <person name="Brambilla E."/>
            <person name="Klenk H.-P."/>
            <person name="Eisen J.A."/>
        </authorList>
    </citation>
    <scope>NUCLEOTIDE SEQUENCE [LARGE SCALE GENOMIC DNA]</scope>
    <source>
        <strain evidence="8">ATCC 35074 / DSM 20540 / JCM 6276 / NBRC 101906 / NCIMB 13154 / VKM Ac-1939 / CCM 2703 / MRP</strain>
    </source>
</reference>
<dbReference type="OrthoDB" id="9800202at2"/>
<protein>
    <recommendedName>
        <fullName evidence="6">DUF1232 domain-containing protein</fullName>
    </recommendedName>
</protein>
<dbReference type="Pfam" id="PF06803">
    <property type="entry name" value="DUF1232"/>
    <property type="match status" value="1"/>
</dbReference>
<name>F0RNF5_DEIPM</name>
<dbReference type="AlphaFoldDB" id="F0RNF5"/>